<sequence>MAMILATVEVENAEEWKHAFRTHGELFRQQTISRVDIGTTDDNHVACVFHVNDPDAFFEIFNSPETAEAMANDGVKPETLKVFVVDGRFDP</sequence>
<dbReference type="EMBL" id="UINC01056771">
    <property type="protein sequence ID" value="SVB77195.1"/>
    <property type="molecule type" value="Genomic_DNA"/>
</dbReference>
<name>A0A382GQV2_9ZZZZ</name>
<organism evidence="1">
    <name type="scientific">marine metagenome</name>
    <dbReference type="NCBI Taxonomy" id="408172"/>
    <lineage>
        <taxon>unclassified sequences</taxon>
        <taxon>metagenomes</taxon>
        <taxon>ecological metagenomes</taxon>
    </lineage>
</organism>
<accession>A0A382GQV2</accession>
<protein>
    <recommendedName>
        <fullName evidence="2">ABM domain-containing protein</fullName>
    </recommendedName>
</protein>
<proteinExistence type="predicted"/>
<evidence type="ECO:0008006" key="2">
    <source>
        <dbReference type="Google" id="ProtNLM"/>
    </source>
</evidence>
<evidence type="ECO:0000313" key="1">
    <source>
        <dbReference type="EMBL" id="SVB77195.1"/>
    </source>
</evidence>
<dbReference type="AlphaFoldDB" id="A0A382GQV2"/>
<reference evidence="1" key="1">
    <citation type="submission" date="2018-05" db="EMBL/GenBank/DDBJ databases">
        <authorList>
            <person name="Lanie J.A."/>
            <person name="Ng W.-L."/>
            <person name="Kazmierczak K.M."/>
            <person name="Andrzejewski T.M."/>
            <person name="Davidsen T.M."/>
            <person name="Wayne K.J."/>
            <person name="Tettelin H."/>
            <person name="Glass J.I."/>
            <person name="Rusch D."/>
            <person name="Podicherti R."/>
            <person name="Tsui H.-C.T."/>
            <person name="Winkler M.E."/>
        </authorList>
    </citation>
    <scope>NUCLEOTIDE SEQUENCE</scope>
</reference>
<gene>
    <name evidence="1" type="ORF">METZ01_LOCUS230049</name>
</gene>